<organism evidence="2 3">
    <name type="scientific">Grifola frondosa</name>
    <name type="common">Maitake</name>
    <name type="synonym">Polyporus frondosus</name>
    <dbReference type="NCBI Taxonomy" id="5627"/>
    <lineage>
        <taxon>Eukaryota</taxon>
        <taxon>Fungi</taxon>
        <taxon>Dikarya</taxon>
        <taxon>Basidiomycota</taxon>
        <taxon>Agaricomycotina</taxon>
        <taxon>Agaricomycetes</taxon>
        <taxon>Polyporales</taxon>
        <taxon>Grifolaceae</taxon>
        <taxon>Grifola</taxon>
    </lineage>
</organism>
<dbReference type="OMA" id="AWSFEMQ"/>
<dbReference type="InterPro" id="IPR029058">
    <property type="entry name" value="AB_hydrolase_fold"/>
</dbReference>
<dbReference type="STRING" id="5627.A0A1C7M397"/>
<name>A0A1C7M397_GRIFR</name>
<dbReference type="Gene3D" id="3.40.50.1820">
    <property type="entry name" value="alpha/beta hydrolase"/>
    <property type="match status" value="1"/>
</dbReference>
<proteinExistence type="predicted"/>
<evidence type="ECO:0000259" key="1">
    <source>
        <dbReference type="Pfam" id="PF12697"/>
    </source>
</evidence>
<dbReference type="EMBL" id="LUGG01000011">
    <property type="protein sequence ID" value="OBZ71433.1"/>
    <property type="molecule type" value="Genomic_DNA"/>
</dbReference>
<reference evidence="2 3" key="1">
    <citation type="submission" date="2016-03" db="EMBL/GenBank/DDBJ databases">
        <title>Whole genome sequencing of Grifola frondosa 9006-11.</title>
        <authorList>
            <person name="Min B."/>
            <person name="Park H."/>
            <person name="Kim J.-G."/>
            <person name="Cho H."/>
            <person name="Oh Y.-L."/>
            <person name="Kong W.-S."/>
            <person name="Choi I.-G."/>
        </authorList>
    </citation>
    <scope>NUCLEOTIDE SEQUENCE [LARGE SCALE GENOMIC DNA]</scope>
    <source>
        <strain evidence="2 3">9006-11</strain>
    </source>
</reference>
<dbReference type="Pfam" id="PF12697">
    <property type="entry name" value="Abhydrolase_6"/>
    <property type="match status" value="1"/>
</dbReference>
<sequence>MSFTTSTAVFTYPAATKPGLKLVGKRYVPARPAPGGPTLVFTHCTGSHKEVWEPVIGSLFDHDPPSIREAWAFDWQSHGEAGVLNDALLKDDGACGLSVREWAAGLQTALASRDFSGHRLVGIGHSSGATAILLSTISSDAGKGVPYEAIVLVEPSLITRAVFNAHLAERERALKFMHKAITARRDTWGSREEALLDFKTRLPWKIWHPRVLSLLVKHGIKDVSAEDGTAVALACSKIQERTAYAESEPYFVAVEWLGVLDPATPVHCIFGDRYDLVPKYAHDSVLEVRKMASVQTVPRAGHSVVQENPDGVAASMRQSISTMAAASSKL</sequence>
<comment type="caution">
    <text evidence="2">The sequence shown here is derived from an EMBL/GenBank/DDBJ whole genome shotgun (WGS) entry which is preliminary data.</text>
</comment>
<gene>
    <name evidence="2" type="ORF">A0H81_08376</name>
</gene>
<dbReference type="Proteomes" id="UP000092993">
    <property type="component" value="Unassembled WGS sequence"/>
</dbReference>
<accession>A0A1C7M397</accession>
<dbReference type="SUPFAM" id="SSF53474">
    <property type="entry name" value="alpha/beta-Hydrolases"/>
    <property type="match status" value="1"/>
</dbReference>
<feature type="domain" description="AB hydrolase-1" evidence="1">
    <location>
        <begin position="39"/>
        <end position="314"/>
    </location>
</feature>
<evidence type="ECO:0000313" key="2">
    <source>
        <dbReference type="EMBL" id="OBZ71433.1"/>
    </source>
</evidence>
<dbReference type="AlphaFoldDB" id="A0A1C7M397"/>
<protein>
    <recommendedName>
        <fullName evidence="1">AB hydrolase-1 domain-containing protein</fullName>
    </recommendedName>
</protein>
<evidence type="ECO:0000313" key="3">
    <source>
        <dbReference type="Proteomes" id="UP000092993"/>
    </source>
</evidence>
<dbReference type="OrthoDB" id="94039at2759"/>
<dbReference type="InterPro" id="IPR000073">
    <property type="entry name" value="AB_hydrolase_1"/>
</dbReference>
<keyword evidence="3" id="KW-1185">Reference proteome</keyword>